<dbReference type="RefSeq" id="WP_176509593.1">
    <property type="nucleotide sequence ID" value="NZ_JABWRP020000014.1"/>
</dbReference>
<protein>
    <submittedName>
        <fullName evidence="3">Uncharacterized protein</fullName>
    </submittedName>
</protein>
<keyword evidence="1" id="KW-0812">Transmembrane</keyword>
<evidence type="ECO:0000313" key="3">
    <source>
        <dbReference type="EMBL" id="MBC3471586.1"/>
    </source>
</evidence>
<feature type="chain" id="PRO_5044697126" evidence="2">
    <location>
        <begin position="23"/>
        <end position="58"/>
    </location>
</feature>
<evidence type="ECO:0000256" key="2">
    <source>
        <dbReference type="SAM" id="SignalP"/>
    </source>
</evidence>
<name>A0A923K5T9_9PSED</name>
<dbReference type="Proteomes" id="UP000628137">
    <property type="component" value="Unassembled WGS sequence"/>
</dbReference>
<evidence type="ECO:0000313" key="5">
    <source>
        <dbReference type="Proteomes" id="UP000628137"/>
    </source>
</evidence>
<feature type="signal peptide" evidence="2">
    <location>
        <begin position="1"/>
        <end position="22"/>
    </location>
</feature>
<reference evidence="4" key="3">
    <citation type="submission" date="2021-06" db="EMBL/GenBank/DDBJ databases">
        <title>Updating the genus Pseudomonas: Description of 43 new species and partition of the Pseudomonas putida group.</title>
        <authorList>
            <person name="Girard L."/>
            <person name="Lood C."/>
            <person name="Vandamme P."/>
            <person name="Rokni-Zadeh H."/>
            <person name="Van Noort V."/>
            <person name="Hofte M."/>
            <person name="Lavigne R."/>
            <person name="De Mot R."/>
        </authorList>
    </citation>
    <scope>NUCLEOTIDE SEQUENCE</scope>
    <source>
        <strain evidence="4">RW4S2</strain>
    </source>
</reference>
<accession>A0A923K5T9</accession>
<feature type="transmembrane region" description="Helical" evidence="1">
    <location>
        <begin position="32"/>
        <end position="53"/>
    </location>
</feature>
<dbReference type="EMBL" id="JABWRP010000009">
    <property type="protein sequence ID" value="MBC3471586.1"/>
    <property type="molecule type" value="Genomic_DNA"/>
</dbReference>
<sequence>MRSTLLIKSFFLLVLLTGAARAADSYLSENTIVPLSTAGWLFASAVIGFIAVANRKKI</sequence>
<gene>
    <name evidence="4" type="ORF">HU738_018530</name>
    <name evidence="3" type="ORF">HU738_13565</name>
</gene>
<reference evidence="3" key="2">
    <citation type="submission" date="2020-07" db="EMBL/GenBank/DDBJ databases">
        <authorList>
            <person name="Lood C."/>
            <person name="Girard L."/>
        </authorList>
    </citation>
    <scope>NUCLEOTIDE SEQUENCE</scope>
    <source>
        <strain evidence="3">RW4S2</strain>
    </source>
</reference>
<dbReference type="EMBL" id="JABWRP020000014">
    <property type="protein sequence ID" value="MBV4543042.1"/>
    <property type="molecule type" value="Genomic_DNA"/>
</dbReference>
<keyword evidence="2" id="KW-0732">Signal</keyword>
<evidence type="ECO:0000313" key="4">
    <source>
        <dbReference type="EMBL" id="MBV4543042.1"/>
    </source>
</evidence>
<comment type="caution">
    <text evidence="3">The sequence shown here is derived from an EMBL/GenBank/DDBJ whole genome shotgun (WGS) entry which is preliminary data.</text>
</comment>
<dbReference type="NCBIfam" id="NF046088">
    <property type="entry name" value="anchor_EppA"/>
    <property type="match status" value="1"/>
</dbReference>
<keyword evidence="5" id="KW-1185">Reference proteome</keyword>
<evidence type="ECO:0000256" key="1">
    <source>
        <dbReference type="SAM" id="Phobius"/>
    </source>
</evidence>
<keyword evidence="1" id="KW-0472">Membrane</keyword>
<reference evidence="3 5" key="1">
    <citation type="journal article" date="2020" name="Microorganisms">
        <title>Reliable Identification of Environmental Pseudomonas Isolates Using the rpoD Gene.</title>
        <authorList>
            <consortium name="The Broad Institute Genome Sequencing Platform"/>
            <person name="Girard L."/>
            <person name="Lood C."/>
            <person name="Rokni-Zadeh H."/>
            <person name="van Noort V."/>
            <person name="Lavigne R."/>
            <person name="De Mot R."/>
        </authorList>
    </citation>
    <scope>NUCLEOTIDE SEQUENCE</scope>
    <source>
        <strain evidence="3 5">RW4S2</strain>
    </source>
</reference>
<proteinExistence type="predicted"/>
<dbReference type="AlphaFoldDB" id="A0A923K5T9"/>
<organism evidence="3">
    <name type="scientific">Pseudomonas vlassakiae</name>
    <dbReference type="NCBI Taxonomy" id="485888"/>
    <lineage>
        <taxon>Bacteria</taxon>
        <taxon>Pseudomonadati</taxon>
        <taxon>Pseudomonadota</taxon>
        <taxon>Gammaproteobacteria</taxon>
        <taxon>Pseudomonadales</taxon>
        <taxon>Pseudomonadaceae</taxon>
        <taxon>Pseudomonas</taxon>
    </lineage>
</organism>
<keyword evidence="1" id="KW-1133">Transmembrane helix</keyword>